<name>A0A9N9C8S9_9GLOM</name>
<proteinExistence type="predicted"/>
<gene>
    <name evidence="1" type="ORF">PBRASI_LOCUS7142</name>
</gene>
<dbReference type="Proteomes" id="UP000789739">
    <property type="component" value="Unassembled WGS sequence"/>
</dbReference>
<dbReference type="EMBL" id="CAJVPI010001049">
    <property type="protein sequence ID" value="CAG8591378.1"/>
    <property type="molecule type" value="Genomic_DNA"/>
</dbReference>
<comment type="caution">
    <text evidence="1">The sequence shown here is derived from an EMBL/GenBank/DDBJ whole genome shotgun (WGS) entry which is preliminary data.</text>
</comment>
<keyword evidence="2" id="KW-1185">Reference proteome</keyword>
<organism evidence="1 2">
    <name type="scientific">Paraglomus brasilianum</name>
    <dbReference type="NCBI Taxonomy" id="144538"/>
    <lineage>
        <taxon>Eukaryota</taxon>
        <taxon>Fungi</taxon>
        <taxon>Fungi incertae sedis</taxon>
        <taxon>Mucoromycota</taxon>
        <taxon>Glomeromycotina</taxon>
        <taxon>Glomeromycetes</taxon>
        <taxon>Paraglomerales</taxon>
        <taxon>Paraglomeraceae</taxon>
        <taxon>Paraglomus</taxon>
    </lineage>
</organism>
<evidence type="ECO:0000313" key="2">
    <source>
        <dbReference type="Proteomes" id="UP000789739"/>
    </source>
</evidence>
<accession>A0A9N9C8S9</accession>
<sequence length="65" mass="7774">MKKVMGCVVLTKYMESAKQDEEEDMQEWLRTFIHSGKRYMTETCYKRLANVGKVKIKLHCELEEE</sequence>
<reference evidence="1" key="1">
    <citation type="submission" date="2021-06" db="EMBL/GenBank/DDBJ databases">
        <authorList>
            <person name="Kallberg Y."/>
            <person name="Tangrot J."/>
            <person name="Rosling A."/>
        </authorList>
    </citation>
    <scope>NUCLEOTIDE SEQUENCE</scope>
    <source>
        <strain evidence="1">BR232B</strain>
    </source>
</reference>
<evidence type="ECO:0000313" key="1">
    <source>
        <dbReference type="EMBL" id="CAG8591378.1"/>
    </source>
</evidence>
<protein>
    <submittedName>
        <fullName evidence="1">11177_t:CDS:1</fullName>
    </submittedName>
</protein>
<dbReference type="AlphaFoldDB" id="A0A9N9C8S9"/>